<dbReference type="SUPFAM" id="SSF56112">
    <property type="entry name" value="Protein kinase-like (PK-like)"/>
    <property type="match status" value="1"/>
</dbReference>
<sequence>MAHPSTTTPVYNVPMALSGSSHRTLGLEPDRAMARNLQHLSATRQCILGPMPVQLFLDSFLHVPSTADRSGPPQSGAFTSLPYHAGNAAGIIKPLLAALNGKSSPQPCCPGYTFHNTATRSLHPRRLGYMKPDICCFTTTHADIIQKCATASRAEFGYLELFFKIEADPMYDICSDPSPGTDPETRKSHHLMQDYGSDDEGGPSVVVQRAEKVFAQHIAFAGEVFARQHRVFLFTVSIFGYLARILRWDRSGCILTESFDIREQPEHLCEFLWRFSQTAHAGRGHDMTVEVAHADEEALFRTLISTEVRLQLDVDGEELDQALRYHYEPGRVTAIHVLQSNPEGDETSRRFIVSRPVISSLSLTGRGTRGFWAVDTTDHSVVFLKDTWRSHSTTGKEGDVLHRLNAANVQNVPTALTHGDVLYDAEDEDIGPSRRGLQKTLTDTFVSEPWKCQAYRGVDTQVAGRKHYRLVVSPVGYDLRYFRSTEELLHATYDVFIVMKDALARNCRLHRDISIANILLVKERGSDIRRGYLIDWECSWNVDESGQALQPGRAGTWDFMSIKMLRDSKNIRRYTIQDDMESLLYVVFYSALHWLPHNFTDEDGLPEVISAFFKRRTSKSGLLFGGDAKLRNTMDRFYTSAPTFDSTAFREWLDTAFDYHSPPKGKEVEYADKWSNPDHLDAFWSDFLHTHNLERGDRVTHEISPDYVPGDSSSSDDSDVSSSAASSVSDRERHDFPQHVHEPSAHPEGRDTSLQPQPGTGLRERVSPERLADVTPEPERVRASPRKRPRQSSEDAPSPRRSERIRGRQEREAVARTNAPANVPRAKGRRRATSAPRASASLGRSRQGGGPSAPRARGGSGGSARGRGRGDGRGSVRGARTTPSRK</sequence>
<keyword evidence="4" id="KW-1185">Reference proteome</keyword>
<reference evidence="3" key="1">
    <citation type="journal article" date="2018" name="Genome Biol. Evol.">
        <title>Genomics and development of Lentinus tigrinus, a white-rot wood-decaying mushroom with dimorphic fruiting bodies.</title>
        <authorList>
            <person name="Wu B."/>
            <person name="Xu Z."/>
            <person name="Knudson A."/>
            <person name="Carlson A."/>
            <person name="Chen N."/>
            <person name="Kovaka S."/>
            <person name="LaButti K."/>
            <person name="Lipzen A."/>
            <person name="Pennachio C."/>
            <person name="Riley R."/>
            <person name="Schakwitz W."/>
            <person name="Umezawa K."/>
            <person name="Ohm R.A."/>
            <person name="Grigoriev I.V."/>
            <person name="Nagy L.G."/>
            <person name="Gibbons J."/>
            <person name="Hibbett D."/>
        </authorList>
    </citation>
    <scope>NUCLEOTIDE SEQUENCE [LARGE SCALE GENOMIC DNA]</scope>
    <source>
        <strain evidence="3">ALCF2SS1-6</strain>
    </source>
</reference>
<dbReference type="InterPro" id="IPR011009">
    <property type="entry name" value="Kinase-like_dom_sf"/>
</dbReference>
<dbReference type="OrthoDB" id="3265188at2759"/>
<accession>A0A5C2RVW9</accession>
<dbReference type="Pfam" id="PF17667">
    <property type="entry name" value="Pkinase_fungal"/>
    <property type="match status" value="1"/>
</dbReference>
<dbReference type="PANTHER" id="PTHR38248">
    <property type="entry name" value="FUNK1 6"/>
    <property type="match status" value="1"/>
</dbReference>
<feature type="region of interest" description="Disordered" evidence="1">
    <location>
        <begin position="175"/>
        <end position="194"/>
    </location>
</feature>
<feature type="compositionally biased region" description="Basic and acidic residues" evidence="1">
    <location>
        <begin position="762"/>
        <end position="782"/>
    </location>
</feature>
<evidence type="ECO:0000256" key="1">
    <source>
        <dbReference type="SAM" id="MobiDB-lite"/>
    </source>
</evidence>
<dbReference type="Gene3D" id="1.10.510.10">
    <property type="entry name" value="Transferase(Phosphotransferase) domain 1"/>
    <property type="match status" value="1"/>
</dbReference>
<feature type="compositionally biased region" description="Basic and acidic residues" evidence="1">
    <location>
        <begin position="729"/>
        <end position="751"/>
    </location>
</feature>
<dbReference type="Proteomes" id="UP000313359">
    <property type="component" value="Unassembled WGS sequence"/>
</dbReference>
<gene>
    <name evidence="3" type="ORF">L227DRAFT_639699</name>
</gene>
<evidence type="ECO:0000313" key="4">
    <source>
        <dbReference type="Proteomes" id="UP000313359"/>
    </source>
</evidence>
<dbReference type="PANTHER" id="PTHR38248:SF2">
    <property type="entry name" value="FUNK1 11"/>
    <property type="match status" value="1"/>
</dbReference>
<feature type="compositionally biased region" description="Basic and acidic residues" evidence="1">
    <location>
        <begin position="791"/>
        <end position="814"/>
    </location>
</feature>
<evidence type="ECO:0000313" key="3">
    <source>
        <dbReference type="EMBL" id="RPD54657.1"/>
    </source>
</evidence>
<dbReference type="InterPro" id="IPR040976">
    <property type="entry name" value="Pkinase_fungal"/>
</dbReference>
<evidence type="ECO:0000259" key="2">
    <source>
        <dbReference type="Pfam" id="PF17667"/>
    </source>
</evidence>
<name>A0A5C2RVW9_9APHY</name>
<feature type="domain" description="Fungal-type protein kinase" evidence="2">
    <location>
        <begin position="218"/>
        <end position="589"/>
    </location>
</feature>
<proteinExistence type="predicted"/>
<organism evidence="3 4">
    <name type="scientific">Lentinus tigrinus ALCF2SS1-6</name>
    <dbReference type="NCBI Taxonomy" id="1328759"/>
    <lineage>
        <taxon>Eukaryota</taxon>
        <taxon>Fungi</taxon>
        <taxon>Dikarya</taxon>
        <taxon>Basidiomycota</taxon>
        <taxon>Agaricomycotina</taxon>
        <taxon>Agaricomycetes</taxon>
        <taxon>Polyporales</taxon>
        <taxon>Polyporaceae</taxon>
        <taxon>Lentinus</taxon>
    </lineage>
</organism>
<dbReference type="EMBL" id="ML122303">
    <property type="protein sequence ID" value="RPD54657.1"/>
    <property type="molecule type" value="Genomic_DNA"/>
</dbReference>
<dbReference type="AlphaFoldDB" id="A0A5C2RVW9"/>
<feature type="region of interest" description="Disordered" evidence="1">
    <location>
        <begin position="700"/>
        <end position="886"/>
    </location>
</feature>
<protein>
    <recommendedName>
        <fullName evidence="2">Fungal-type protein kinase domain-containing protein</fullName>
    </recommendedName>
</protein>